<dbReference type="AlphaFoldDB" id="A0AA38CAI4"/>
<accession>A0AA38CAI4</accession>
<dbReference type="InterPro" id="IPR036394">
    <property type="entry name" value="Ribosomal_uL22_sf"/>
</dbReference>
<keyword evidence="2" id="KW-0699">rRNA-binding</keyword>
<dbReference type="EMBL" id="JAHRHJ020000010">
    <property type="protein sequence ID" value="KAH9296972.1"/>
    <property type="molecule type" value="Genomic_DNA"/>
</dbReference>
<evidence type="ECO:0000256" key="5">
    <source>
        <dbReference type="ARBA" id="ARBA00023274"/>
    </source>
</evidence>
<organism evidence="8 9">
    <name type="scientific">Taxus chinensis</name>
    <name type="common">Chinese yew</name>
    <name type="synonym">Taxus wallichiana var. chinensis</name>
    <dbReference type="NCBI Taxonomy" id="29808"/>
    <lineage>
        <taxon>Eukaryota</taxon>
        <taxon>Viridiplantae</taxon>
        <taxon>Streptophyta</taxon>
        <taxon>Embryophyta</taxon>
        <taxon>Tracheophyta</taxon>
        <taxon>Spermatophyta</taxon>
        <taxon>Pinopsida</taxon>
        <taxon>Pinidae</taxon>
        <taxon>Conifers II</taxon>
        <taxon>Cupressales</taxon>
        <taxon>Taxaceae</taxon>
        <taxon>Taxus</taxon>
    </lineage>
</organism>
<proteinExistence type="inferred from homology"/>
<evidence type="ECO:0000256" key="2">
    <source>
        <dbReference type="ARBA" id="ARBA00022730"/>
    </source>
</evidence>
<evidence type="ECO:0000313" key="8">
    <source>
        <dbReference type="EMBL" id="KAH9296972.1"/>
    </source>
</evidence>
<dbReference type="Gene3D" id="3.90.470.10">
    <property type="entry name" value="Ribosomal protein L22/L17"/>
    <property type="match status" value="1"/>
</dbReference>
<comment type="similarity">
    <text evidence="1 7">Belongs to the universal ribosomal protein uL22 family.</text>
</comment>
<dbReference type="FunFam" id="3.90.470.10:FF:000013">
    <property type="entry name" value="50S ribosomal protein L22"/>
    <property type="match status" value="1"/>
</dbReference>
<dbReference type="InterPro" id="IPR047867">
    <property type="entry name" value="Ribosomal_uL22_bac/org-type"/>
</dbReference>
<evidence type="ECO:0000256" key="3">
    <source>
        <dbReference type="ARBA" id="ARBA00022884"/>
    </source>
</evidence>
<dbReference type="CDD" id="cd00336">
    <property type="entry name" value="Ribosomal_L22"/>
    <property type="match status" value="1"/>
</dbReference>
<dbReference type="HAMAP" id="MF_01331_B">
    <property type="entry name" value="Ribosomal_uL22_B"/>
    <property type="match status" value="1"/>
</dbReference>
<dbReference type="PANTHER" id="PTHR13501:SF8">
    <property type="entry name" value="LARGE RIBOSOMAL SUBUNIT PROTEIN UL22M"/>
    <property type="match status" value="1"/>
</dbReference>
<evidence type="ECO:0000256" key="7">
    <source>
        <dbReference type="RuleBase" id="RU004005"/>
    </source>
</evidence>
<protein>
    <recommendedName>
        <fullName evidence="6">Large ribosomal subunit protein uL22c</fullName>
    </recommendedName>
</protein>
<dbReference type="GO" id="GO:0003735">
    <property type="term" value="F:structural constituent of ribosome"/>
    <property type="evidence" value="ECO:0007669"/>
    <property type="project" value="InterPro"/>
</dbReference>
<keyword evidence="3" id="KW-0694">RNA-binding</keyword>
<reference evidence="8 9" key="1">
    <citation type="journal article" date="2021" name="Nat. Plants">
        <title>The Taxus genome provides insights into paclitaxel biosynthesis.</title>
        <authorList>
            <person name="Xiong X."/>
            <person name="Gou J."/>
            <person name="Liao Q."/>
            <person name="Li Y."/>
            <person name="Zhou Q."/>
            <person name="Bi G."/>
            <person name="Li C."/>
            <person name="Du R."/>
            <person name="Wang X."/>
            <person name="Sun T."/>
            <person name="Guo L."/>
            <person name="Liang H."/>
            <person name="Lu P."/>
            <person name="Wu Y."/>
            <person name="Zhang Z."/>
            <person name="Ro D.K."/>
            <person name="Shang Y."/>
            <person name="Huang S."/>
            <person name="Yan J."/>
        </authorList>
    </citation>
    <scope>NUCLEOTIDE SEQUENCE [LARGE SCALE GENOMIC DNA]</scope>
    <source>
        <strain evidence="8">Ta-2019</strain>
    </source>
</reference>
<evidence type="ECO:0000256" key="6">
    <source>
        <dbReference type="ARBA" id="ARBA00035285"/>
    </source>
</evidence>
<name>A0AA38CAI4_TAXCH</name>
<sequence length="263" mass="29873">MAWRRILPFVARQAEKKCHISQSKLTHFTGQFSSNFTWEGSAIEGIRNPFHYFYRQQLGISTLRQCLAAVSSDIQPVPSPLSQIPALASGNTEEQSAVAHKRKVQAVLKDIRQSPKKVNLVAALVRGMCVEDALLQMQVTVKRAAKTVYKVIHSARANAVHNHGLDGDRLIVAEAFVGKGLFLKRMWPHAKGRSGIRVRPRCRLTVVVRELTPEEEAEIAKLRVRKFRKLSKRESRLVPHKLVETQWQWHRKPKDQTVSHATT</sequence>
<keyword evidence="5 7" id="KW-0687">Ribonucleoprotein</keyword>
<evidence type="ECO:0000256" key="1">
    <source>
        <dbReference type="ARBA" id="ARBA00009451"/>
    </source>
</evidence>
<keyword evidence="9" id="KW-1185">Reference proteome</keyword>
<gene>
    <name evidence="8" type="ORF">KI387_028654</name>
</gene>
<feature type="non-terminal residue" evidence="8">
    <location>
        <position position="263"/>
    </location>
</feature>
<dbReference type="GO" id="GO:0005762">
    <property type="term" value="C:mitochondrial large ribosomal subunit"/>
    <property type="evidence" value="ECO:0007669"/>
    <property type="project" value="TreeGrafter"/>
</dbReference>
<dbReference type="OMA" id="SPRWSWK"/>
<dbReference type="Pfam" id="PF00237">
    <property type="entry name" value="Ribosomal_L22"/>
    <property type="match status" value="1"/>
</dbReference>
<dbReference type="SUPFAM" id="SSF54843">
    <property type="entry name" value="Ribosomal protein L22"/>
    <property type="match status" value="1"/>
</dbReference>
<evidence type="ECO:0000313" key="9">
    <source>
        <dbReference type="Proteomes" id="UP000824469"/>
    </source>
</evidence>
<dbReference type="PANTHER" id="PTHR13501">
    <property type="entry name" value="CHLOROPLAST 50S RIBOSOMAL PROTEIN L22-RELATED"/>
    <property type="match status" value="1"/>
</dbReference>
<keyword evidence="4 7" id="KW-0689">Ribosomal protein</keyword>
<dbReference type="InterPro" id="IPR001063">
    <property type="entry name" value="Ribosomal_uL22"/>
</dbReference>
<dbReference type="Proteomes" id="UP000824469">
    <property type="component" value="Unassembled WGS sequence"/>
</dbReference>
<dbReference type="NCBIfam" id="TIGR01044">
    <property type="entry name" value="rplV_bact"/>
    <property type="match status" value="1"/>
</dbReference>
<comment type="caution">
    <text evidence="8">The sequence shown here is derived from an EMBL/GenBank/DDBJ whole genome shotgun (WGS) entry which is preliminary data.</text>
</comment>
<evidence type="ECO:0000256" key="4">
    <source>
        <dbReference type="ARBA" id="ARBA00022980"/>
    </source>
</evidence>
<dbReference type="InterPro" id="IPR005727">
    <property type="entry name" value="Ribosomal_uL22_bac/chlpt-type"/>
</dbReference>
<dbReference type="GO" id="GO:0019843">
    <property type="term" value="F:rRNA binding"/>
    <property type="evidence" value="ECO:0007669"/>
    <property type="project" value="UniProtKB-KW"/>
</dbReference>
<dbReference type="GO" id="GO:0006412">
    <property type="term" value="P:translation"/>
    <property type="evidence" value="ECO:0007669"/>
    <property type="project" value="InterPro"/>
</dbReference>